<evidence type="ECO:0000313" key="2">
    <source>
        <dbReference type="EMBL" id="MEN3067728.1"/>
    </source>
</evidence>
<dbReference type="RefSeq" id="WP_345918495.1">
    <property type="nucleotide sequence ID" value="NZ_JBDIVE010000002.1"/>
</dbReference>
<feature type="transmembrane region" description="Helical" evidence="1">
    <location>
        <begin position="368"/>
        <end position="389"/>
    </location>
</feature>
<dbReference type="InterPro" id="IPR005625">
    <property type="entry name" value="PepSY-ass_TM"/>
</dbReference>
<dbReference type="Proteomes" id="UP001410394">
    <property type="component" value="Unassembled WGS sequence"/>
</dbReference>
<proteinExistence type="predicted"/>
<keyword evidence="3" id="KW-1185">Reference proteome</keyword>
<reference evidence="2 3" key="1">
    <citation type="journal article" date="2018" name="Int. J. Syst. Evol. Microbiol.">
        <title>Uliginosibacterium sediminicola sp. nov., isolated from freshwater sediment.</title>
        <authorList>
            <person name="Hwang W.M."/>
            <person name="Kim S.M."/>
            <person name="Kang K."/>
            <person name="Ahn T.Y."/>
        </authorList>
    </citation>
    <scope>NUCLEOTIDE SEQUENCE [LARGE SCALE GENOMIC DNA]</scope>
    <source>
        <strain evidence="2 3">M1-21</strain>
    </source>
</reference>
<accession>A0ABU9YVK1</accession>
<organism evidence="2 3">
    <name type="scientific">Uliginosibacterium sediminicola</name>
    <dbReference type="NCBI Taxonomy" id="2024550"/>
    <lineage>
        <taxon>Bacteria</taxon>
        <taxon>Pseudomonadati</taxon>
        <taxon>Pseudomonadota</taxon>
        <taxon>Betaproteobacteria</taxon>
        <taxon>Rhodocyclales</taxon>
        <taxon>Zoogloeaceae</taxon>
        <taxon>Uliginosibacterium</taxon>
    </lineage>
</organism>
<dbReference type="PANTHER" id="PTHR34219:SF5">
    <property type="entry name" value="BLR4505 PROTEIN"/>
    <property type="match status" value="1"/>
</dbReference>
<keyword evidence="1" id="KW-1133">Transmembrane helix</keyword>
<dbReference type="PANTHER" id="PTHR34219">
    <property type="entry name" value="IRON-REGULATED INNER MEMBRANE PROTEIN-RELATED"/>
    <property type="match status" value="1"/>
</dbReference>
<feature type="transmembrane region" description="Helical" evidence="1">
    <location>
        <begin position="217"/>
        <end position="235"/>
    </location>
</feature>
<sequence>MRRYLVLMHRYVGLVIALFLLVASLTGSLLAWNDELEALISPQLFVAKPPAPGAAMLDPLQLRDQVQAQYRHTFVPRVLLQLEAERSVKFRLYALPDPKTGKTPELANDEVFVNPYTGAVQGERKFGALSQGLVNLMPFIYALHDSLALGRAGTILLGVVALLWSIDCVTAIFLTFPARTRSASATPWWQRWRQSWQVRWRGGEYKRYFDLHRAGSLWLWAALFVIAWSSVSFNLRPVYDASMQALLAYQPEETPPRLARPLLRPPIDWEQARSMARDSMAQHARAQGFRIFGEYMLIYNPLIGRYSYYVQTDRDVSQRWGITHITIDASSGVQSPVWLPTGAAAGDTFRTWITTLHMAARWGLPMQSFMSLCGLGIAMLCVTGVWIWARKRRSRRIAASRAGDAVRV</sequence>
<name>A0ABU9YVK1_9RHOO</name>
<comment type="caution">
    <text evidence="2">The sequence shown here is derived from an EMBL/GenBank/DDBJ whole genome shotgun (WGS) entry which is preliminary data.</text>
</comment>
<feature type="transmembrane region" description="Helical" evidence="1">
    <location>
        <begin position="155"/>
        <end position="176"/>
    </location>
</feature>
<dbReference type="EMBL" id="JBDIVE010000002">
    <property type="protein sequence ID" value="MEN3067728.1"/>
    <property type="molecule type" value="Genomic_DNA"/>
</dbReference>
<evidence type="ECO:0000256" key="1">
    <source>
        <dbReference type="SAM" id="Phobius"/>
    </source>
</evidence>
<protein>
    <submittedName>
        <fullName evidence="2">PepSY-associated TM helix domain-containing protein</fullName>
    </submittedName>
</protein>
<gene>
    <name evidence="2" type="ORF">ABDB84_04500</name>
</gene>
<keyword evidence="1" id="KW-0812">Transmembrane</keyword>
<dbReference type="Pfam" id="PF03929">
    <property type="entry name" value="PepSY_TM"/>
    <property type="match status" value="1"/>
</dbReference>
<keyword evidence="1" id="KW-0472">Membrane</keyword>
<evidence type="ECO:0000313" key="3">
    <source>
        <dbReference type="Proteomes" id="UP001410394"/>
    </source>
</evidence>